<feature type="compositionally biased region" description="Basic residues" evidence="1">
    <location>
        <begin position="49"/>
        <end position="59"/>
    </location>
</feature>
<organism evidence="2 3">
    <name type="scientific">Spirodela intermedia</name>
    <name type="common">Intermediate duckweed</name>
    <dbReference type="NCBI Taxonomy" id="51605"/>
    <lineage>
        <taxon>Eukaryota</taxon>
        <taxon>Viridiplantae</taxon>
        <taxon>Streptophyta</taxon>
        <taxon>Embryophyta</taxon>
        <taxon>Tracheophyta</taxon>
        <taxon>Spermatophyta</taxon>
        <taxon>Magnoliopsida</taxon>
        <taxon>Liliopsida</taxon>
        <taxon>Araceae</taxon>
        <taxon>Lemnoideae</taxon>
        <taxon>Spirodela</taxon>
    </lineage>
</organism>
<gene>
    <name evidence="2" type="ORF">SI8410_01001367</name>
</gene>
<reference evidence="2" key="1">
    <citation type="submission" date="2020-02" db="EMBL/GenBank/DDBJ databases">
        <authorList>
            <person name="Scholz U."/>
            <person name="Mascher M."/>
            <person name="Fiebig A."/>
        </authorList>
    </citation>
    <scope>NUCLEOTIDE SEQUENCE</scope>
</reference>
<evidence type="ECO:0000256" key="1">
    <source>
        <dbReference type="SAM" id="MobiDB-lite"/>
    </source>
</evidence>
<evidence type="ECO:0000313" key="2">
    <source>
        <dbReference type="EMBL" id="CAA7389289.1"/>
    </source>
</evidence>
<feature type="compositionally biased region" description="Basic and acidic residues" evidence="1">
    <location>
        <begin position="35"/>
        <end position="48"/>
    </location>
</feature>
<feature type="region of interest" description="Disordered" evidence="1">
    <location>
        <begin position="1"/>
        <end position="74"/>
    </location>
</feature>
<keyword evidence="3" id="KW-1185">Reference proteome</keyword>
<protein>
    <submittedName>
        <fullName evidence="2">Uncharacterized protein</fullName>
    </submittedName>
</protein>
<sequence length="74" mass="8273">MGIVRSSDPANNPGKFPKPRDIAPSSRMEQSGDLARVDGHNGGDDRFHPRLQSHSRRLRAPTTGLTSRRQRKKL</sequence>
<dbReference type="AlphaFoldDB" id="A0A7I8JZ45"/>
<proteinExistence type="predicted"/>
<name>A0A7I8JZ45_SPIIN</name>
<evidence type="ECO:0000313" key="3">
    <source>
        <dbReference type="Proteomes" id="UP000663760"/>
    </source>
</evidence>
<dbReference type="EMBL" id="LR746264">
    <property type="protein sequence ID" value="CAA7389289.1"/>
    <property type="molecule type" value="Genomic_DNA"/>
</dbReference>
<accession>A0A7I8JZ45</accession>
<dbReference type="Proteomes" id="UP000663760">
    <property type="component" value="Chromosome 1"/>
</dbReference>